<gene>
    <name evidence="7" type="ORF">HNQ88_004926</name>
</gene>
<dbReference type="Gene3D" id="2.120.10.30">
    <property type="entry name" value="TolB, C-terminal domain"/>
    <property type="match status" value="1"/>
</dbReference>
<comment type="subcellular location">
    <subcellularLocation>
        <location evidence="1">Cell outer membrane</location>
    </subcellularLocation>
</comment>
<dbReference type="PANTHER" id="PTHR30329:SF21">
    <property type="entry name" value="LIPOPROTEIN YIAD-RELATED"/>
    <property type="match status" value="1"/>
</dbReference>
<dbReference type="InterPro" id="IPR050330">
    <property type="entry name" value="Bact_OuterMem_StrucFunc"/>
</dbReference>
<protein>
    <submittedName>
        <fullName evidence="7">Outer membrane protein OmpA-like peptidoglycan-associated protein</fullName>
    </submittedName>
</protein>
<reference evidence="7" key="1">
    <citation type="submission" date="2023-07" db="EMBL/GenBank/DDBJ databases">
        <title>Genomic Encyclopedia of Type Strains, Phase IV (KMG-IV): sequencing the most valuable type-strain genomes for metagenomic binning, comparative biology and taxonomic classification.</title>
        <authorList>
            <person name="Goeker M."/>
        </authorList>
    </citation>
    <scope>NUCLEOTIDE SEQUENCE</scope>
    <source>
        <strain evidence="7">DSM 26174</strain>
    </source>
</reference>
<feature type="domain" description="OmpA-like" evidence="6">
    <location>
        <begin position="303"/>
        <end position="405"/>
    </location>
</feature>
<dbReference type="GO" id="GO:0009279">
    <property type="term" value="C:cell outer membrane"/>
    <property type="evidence" value="ECO:0007669"/>
    <property type="project" value="UniProtKB-SubCell"/>
</dbReference>
<keyword evidence="5" id="KW-0732">Signal</keyword>
<dbReference type="EMBL" id="JAVDQD010000012">
    <property type="protein sequence ID" value="MDR6241839.1"/>
    <property type="molecule type" value="Genomic_DNA"/>
</dbReference>
<sequence length="405" mass="46250">MKKWILLTSILLSSLGLKAQYHQVEQVVETASECEEIRPILSDDGKVLYFLRNLCNQSTQQNIWYTEVKNGKWTDPFKADNLNNDYNNSIVGASRDGKLYLVNQYAGANKMGIDKGIVRASYDKDEYRWLFEEDIVEFKKAFGIKGKLGYSDYYVSLDGNTLIMTADLEGAGHEDLYISYRENRYLAWSSLEKMSDEINSKANEFSPFLSRDGKSLFFSSDREGLGSADIYVTELDEDGNWGTATMLPEPINSVFFDAYYFENDHGIFFSSNRNGELADIYRTARIVEKDTLVENTIIDEEEEVKVVAPKEFVVYFDMNASSVENAQVEKIKNFISTYVEVLPKKVRIYGFADPVGSDKYNARLSKKRAKSVAKYLEKQSFEILEVEGKGVLNEDNARKVVISFE</sequence>
<accession>A0AAE4BT46</accession>
<dbReference type="SUPFAM" id="SSF82171">
    <property type="entry name" value="DPP6 N-terminal domain-like"/>
    <property type="match status" value="1"/>
</dbReference>
<proteinExistence type="predicted"/>
<evidence type="ECO:0000256" key="2">
    <source>
        <dbReference type="ARBA" id="ARBA00023136"/>
    </source>
</evidence>
<dbReference type="AlphaFoldDB" id="A0AAE4BT46"/>
<organism evidence="7 8">
    <name type="scientific">Aureibacter tunicatorum</name>
    <dbReference type="NCBI Taxonomy" id="866807"/>
    <lineage>
        <taxon>Bacteria</taxon>
        <taxon>Pseudomonadati</taxon>
        <taxon>Bacteroidota</taxon>
        <taxon>Cytophagia</taxon>
        <taxon>Cytophagales</taxon>
        <taxon>Persicobacteraceae</taxon>
        <taxon>Aureibacter</taxon>
    </lineage>
</organism>
<dbReference type="Pfam" id="PF00691">
    <property type="entry name" value="OmpA"/>
    <property type="match status" value="1"/>
</dbReference>
<evidence type="ECO:0000256" key="1">
    <source>
        <dbReference type="ARBA" id="ARBA00004442"/>
    </source>
</evidence>
<feature type="signal peptide" evidence="5">
    <location>
        <begin position="1"/>
        <end position="19"/>
    </location>
</feature>
<evidence type="ECO:0000256" key="4">
    <source>
        <dbReference type="PROSITE-ProRule" id="PRU00473"/>
    </source>
</evidence>
<dbReference type="InterPro" id="IPR011042">
    <property type="entry name" value="6-blade_b-propeller_TolB-like"/>
</dbReference>
<keyword evidence="2 4" id="KW-0472">Membrane</keyword>
<dbReference type="PROSITE" id="PS51123">
    <property type="entry name" value="OMPA_2"/>
    <property type="match status" value="1"/>
</dbReference>
<dbReference type="Gene3D" id="3.30.1330.60">
    <property type="entry name" value="OmpA-like domain"/>
    <property type="match status" value="1"/>
</dbReference>
<dbReference type="CDD" id="cd07185">
    <property type="entry name" value="OmpA_C-like"/>
    <property type="match status" value="1"/>
</dbReference>
<dbReference type="InterPro" id="IPR006665">
    <property type="entry name" value="OmpA-like"/>
</dbReference>
<feature type="chain" id="PRO_5042145571" evidence="5">
    <location>
        <begin position="20"/>
        <end position="405"/>
    </location>
</feature>
<evidence type="ECO:0000256" key="5">
    <source>
        <dbReference type="SAM" id="SignalP"/>
    </source>
</evidence>
<dbReference type="InterPro" id="IPR011659">
    <property type="entry name" value="WD40"/>
</dbReference>
<comment type="caution">
    <text evidence="7">The sequence shown here is derived from an EMBL/GenBank/DDBJ whole genome shotgun (WGS) entry which is preliminary data.</text>
</comment>
<dbReference type="SUPFAM" id="SSF103088">
    <property type="entry name" value="OmpA-like"/>
    <property type="match status" value="1"/>
</dbReference>
<dbReference type="Pfam" id="PF07676">
    <property type="entry name" value="PD40"/>
    <property type="match status" value="2"/>
</dbReference>
<evidence type="ECO:0000313" key="8">
    <source>
        <dbReference type="Proteomes" id="UP001185092"/>
    </source>
</evidence>
<dbReference type="RefSeq" id="WP_309942980.1">
    <property type="nucleotide sequence ID" value="NZ_AP025307.1"/>
</dbReference>
<evidence type="ECO:0000259" key="6">
    <source>
        <dbReference type="PROSITE" id="PS51123"/>
    </source>
</evidence>
<dbReference type="PRINTS" id="PR01021">
    <property type="entry name" value="OMPADOMAIN"/>
</dbReference>
<dbReference type="InterPro" id="IPR036737">
    <property type="entry name" value="OmpA-like_sf"/>
</dbReference>
<dbReference type="InterPro" id="IPR006664">
    <property type="entry name" value="OMP_bac"/>
</dbReference>
<keyword evidence="8" id="KW-1185">Reference proteome</keyword>
<evidence type="ECO:0000313" key="7">
    <source>
        <dbReference type="EMBL" id="MDR6241839.1"/>
    </source>
</evidence>
<name>A0AAE4BT46_9BACT</name>
<keyword evidence="3" id="KW-0998">Cell outer membrane</keyword>
<dbReference type="Proteomes" id="UP001185092">
    <property type="component" value="Unassembled WGS sequence"/>
</dbReference>
<dbReference type="PANTHER" id="PTHR30329">
    <property type="entry name" value="STATOR ELEMENT OF FLAGELLAR MOTOR COMPLEX"/>
    <property type="match status" value="1"/>
</dbReference>
<evidence type="ECO:0000256" key="3">
    <source>
        <dbReference type="ARBA" id="ARBA00023237"/>
    </source>
</evidence>